<dbReference type="Proteomes" id="UP001608902">
    <property type="component" value="Unassembled WGS sequence"/>
</dbReference>
<keyword evidence="2" id="KW-1185">Reference proteome</keyword>
<protein>
    <submittedName>
        <fullName evidence="1">Uncharacterized protein</fullName>
    </submittedName>
</protein>
<gene>
    <name evidence="1" type="ORF">AB6A40_005409</name>
</gene>
<dbReference type="AlphaFoldDB" id="A0ABD6EGH8"/>
<comment type="caution">
    <text evidence="1">The sequence shown here is derived from an EMBL/GenBank/DDBJ whole genome shotgun (WGS) entry which is preliminary data.</text>
</comment>
<accession>A0ABD6EGH8</accession>
<sequence length="101" mass="10824">MFPSQTAGQIMRAPMYPSSAMAARGAADSFWYQPYPVARPMTYPTAAPPYGSMTAASTFGTPMAGTGIGTFSADPAEDFYQKSLALRMSCQPTASNLHYHN</sequence>
<proteinExistence type="predicted"/>
<organism evidence="1 2">
    <name type="scientific">Gnathostoma spinigerum</name>
    <dbReference type="NCBI Taxonomy" id="75299"/>
    <lineage>
        <taxon>Eukaryota</taxon>
        <taxon>Metazoa</taxon>
        <taxon>Ecdysozoa</taxon>
        <taxon>Nematoda</taxon>
        <taxon>Chromadorea</taxon>
        <taxon>Rhabditida</taxon>
        <taxon>Spirurina</taxon>
        <taxon>Gnathostomatomorpha</taxon>
        <taxon>Gnathostomatoidea</taxon>
        <taxon>Gnathostomatidae</taxon>
        <taxon>Gnathostoma</taxon>
    </lineage>
</organism>
<name>A0ABD6EGH8_9BILA</name>
<evidence type="ECO:0000313" key="1">
    <source>
        <dbReference type="EMBL" id="MFH4978700.1"/>
    </source>
</evidence>
<evidence type="ECO:0000313" key="2">
    <source>
        <dbReference type="Proteomes" id="UP001608902"/>
    </source>
</evidence>
<reference evidence="1 2" key="1">
    <citation type="submission" date="2024-08" db="EMBL/GenBank/DDBJ databases">
        <title>Gnathostoma spinigerum genome.</title>
        <authorList>
            <person name="Gonzalez-Bertolin B."/>
            <person name="Monzon S."/>
            <person name="Zaballos A."/>
            <person name="Jimenez P."/>
            <person name="Dekumyoy P."/>
            <person name="Varona S."/>
            <person name="Cuesta I."/>
            <person name="Sumanam S."/>
            <person name="Adisakwattana P."/>
            <person name="Gasser R.B."/>
            <person name="Hernandez-Gonzalez A."/>
            <person name="Young N.D."/>
            <person name="Perteguer M.J."/>
        </authorList>
    </citation>
    <scope>NUCLEOTIDE SEQUENCE [LARGE SCALE GENOMIC DNA]</scope>
    <source>
        <strain evidence="1">AL3</strain>
        <tissue evidence="1">Liver</tissue>
    </source>
</reference>
<dbReference type="EMBL" id="JBGFUD010003426">
    <property type="protein sequence ID" value="MFH4978700.1"/>
    <property type="molecule type" value="Genomic_DNA"/>
</dbReference>